<dbReference type="EMBL" id="LPNN01000005">
    <property type="protein sequence ID" value="OEJ87147.1"/>
    <property type="molecule type" value="Genomic_DNA"/>
</dbReference>
<dbReference type="InterPro" id="IPR015422">
    <property type="entry name" value="PyrdxlP-dep_Trfase_small"/>
</dbReference>
<dbReference type="GO" id="GO:0030170">
    <property type="term" value="F:pyridoxal phosphate binding"/>
    <property type="evidence" value="ECO:0007669"/>
    <property type="project" value="InterPro"/>
</dbReference>
<dbReference type="Pfam" id="PF00282">
    <property type="entry name" value="Pyridoxal_deC"/>
    <property type="match status" value="1"/>
</dbReference>
<dbReference type="PANTHER" id="PTHR42735">
    <property type="match status" value="1"/>
</dbReference>
<evidence type="ECO:0000256" key="6">
    <source>
        <dbReference type="ARBA" id="ARBA00042568"/>
    </source>
</evidence>
<accession>A0A1E5RJT7</accession>
<dbReference type="InterPro" id="IPR050477">
    <property type="entry name" value="GrpII_AminoAcid_Decarb"/>
</dbReference>
<gene>
    <name evidence="9" type="ORF">AWRI3580_g2471</name>
</gene>
<evidence type="ECO:0000256" key="2">
    <source>
        <dbReference type="ARBA" id="ARBA00022898"/>
    </source>
</evidence>
<dbReference type="GO" id="GO:0019752">
    <property type="term" value="P:carboxylic acid metabolic process"/>
    <property type="evidence" value="ECO:0007669"/>
    <property type="project" value="InterPro"/>
</dbReference>
<protein>
    <recommendedName>
        <fullName evidence="5">sphinganine-1-phosphate aldolase</fullName>
        <ecNumber evidence="5">4.1.2.27</ecNumber>
    </recommendedName>
    <alternativeName>
        <fullName evidence="6">Sphingosine-1-phosphate aldolase</fullName>
    </alternativeName>
</protein>
<keyword evidence="8" id="KW-0812">Transmembrane</keyword>
<evidence type="ECO:0000256" key="5">
    <source>
        <dbReference type="ARBA" id="ARBA00038965"/>
    </source>
</evidence>
<proteinExistence type="inferred from homology"/>
<dbReference type="GO" id="GO:0008117">
    <property type="term" value="F:sphinganine-1-phosphate aldolase activity"/>
    <property type="evidence" value="ECO:0007669"/>
    <property type="project" value="UniProtKB-EC"/>
</dbReference>
<dbReference type="Gene3D" id="6.10.140.2150">
    <property type="match status" value="1"/>
</dbReference>
<keyword evidence="8" id="KW-0472">Membrane</keyword>
<organism evidence="9 10">
    <name type="scientific">Hanseniaspora uvarum</name>
    <name type="common">Yeast</name>
    <name type="synonym">Kloeckera apiculata</name>
    <dbReference type="NCBI Taxonomy" id="29833"/>
    <lineage>
        <taxon>Eukaryota</taxon>
        <taxon>Fungi</taxon>
        <taxon>Dikarya</taxon>
        <taxon>Ascomycota</taxon>
        <taxon>Saccharomycotina</taxon>
        <taxon>Saccharomycetes</taxon>
        <taxon>Saccharomycodales</taxon>
        <taxon>Saccharomycodaceae</taxon>
        <taxon>Hanseniaspora</taxon>
    </lineage>
</organism>
<dbReference type="GO" id="GO:0016020">
    <property type="term" value="C:membrane"/>
    <property type="evidence" value="ECO:0007669"/>
    <property type="project" value="GOC"/>
</dbReference>
<keyword evidence="3 9" id="KW-0456">Lyase</keyword>
<dbReference type="SUPFAM" id="SSF53383">
    <property type="entry name" value="PLP-dependent transferases"/>
    <property type="match status" value="1"/>
</dbReference>
<comment type="caution">
    <text evidence="9">The sequence shown here is derived from an EMBL/GenBank/DDBJ whole genome shotgun (WGS) entry which is preliminary data.</text>
</comment>
<dbReference type="InterPro" id="IPR002129">
    <property type="entry name" value="PyrdxlP-dep_de-COase"/>
</dbReference>
<comment type="cofactor">
    <cofactor evidence="1 7">
        <name>pyridoxal 5'-phosphate</name>
        <dbReference type="ChEBI" id="CHEBI:597326"/>
    </cofactor>
</comment>
<reference evidence="10" key="1">
    <citation type="journal article" date="2016" name="Genome Announc.">
        <title>Genome sequences of three species of Hanseniaspora isolated from spontaneous wine fermentations.</title>
        <authorList>
            <person name="Sternes P.R."/>
            <person name="Lee D."/>
            <person name="Kutyna D.R."/>
            <person name="Borneman A.R."/>
        </authorList>
    </citation>
    <scope>NUCLEOTIDE SEQUENCE [LARGE SCALE GENOMIC DNA]</scope>
    <source>
        <strain evidence="10">AWRI3580</strain>
    </source>
</reference>
<feature type="transmembrane region" description="Helical" evidence="8">
    <location>
        <begin position="58"/>
        <end position="74"/>
    </location>
</feature>
<dbReference type="Gene3D" id="3.40.640.10">
    <property type="entry name" value="Type I PLP-dependent aspartate aminotransferase-like (Major domain)"/>
    <property type="match status" value="1"/>
</dbReference>
<evidence type="ECO:0000256" key="1">
    <source>
        <dbReference type="ARBA" id="ARBA00001933"/>
    </source>
</evidence>
<dbReference type="InterPro" id="IPR015421">
    <property type="entry name" value="PyrdxlP-dep_Trfase_major"/>
</dbReference>
<dbReference type="Gene3D" id="3.90.1150.10">
    <property type="entry name" value="Aspartate Aminotransferase, domain 1"/>
    <property type="match status" value="1"/>
</dbReference>
<dbReference type="VEuPathDB" id="FungiDB:AWRI3580_g2471"/>
<dbReference type="GO" id="GO:0030149">
    <property type="term" value="P:sphingolipid catabolic process"/>
    <property type="evidence" value="ECO:0007669"/>
    <property type="project" value="TreeGrafter"/>
</dbReference>
<name>A0A1E5RJT7_HANUV</name>
<comment type="similarity">
    <text evidence="4">Belongs to the group II decarboxylase family. Sphingosine-1-phosphate lyase subfamily.</text>
</comment>
<evidence type="ECO:0000313" key="10">
    <source>
        <dbReference type="Proteomes" id="UP000095358"/>
    </source>
</evidence>
<dbReference type="GO" id="GO:0005783">
    <property type="term" value="C:endoplasmic reticulum"/>
    <property type="evidence" value="ECO:0007669"/>
    <property type="project" value="TreeGrafter"/>
</dbReference>
<evidence type="ECO:0000256" key="3">
    <source>
        <dbReference type="ARBA" id="ARBA00023239"/>
    </source>
</evidence>
<keyword evidence="8" id="KW-1133">Transmembrane helix</keyword>
<keyword evidence="10" id="KW-1185">Reference proteome</keyword>
<dbReference type="STRING" id="29833.A0A1E5RJT7"/>
<evidence type="ECO:0000256" key="8">
    <source>
        <dbReference type="SAM" id="Phobius"/>
    </source>
</evidence>
<keyword evidence="2 7" id="KW-0663">Pyridoxal phosphate</keyword>
<feature type="modified residue" description="N6-(pyridoxal phosphate)lysine" evidence="7">
    <location>
        <position position="397"/>
    </location>
</feature>
<dbReference type="OrthoDB" id="10254570at2759"/>
<dbReference type="EC" id="4.1.2.27" evidence="5"/>
<dbReference type="Proteomes" id="UP000095358">
    <property type="component" value="Unassembled WGS sequence"/>
</dbReference>
<dbReference type="PANTHER" id="PTHR42735:SF6">
    <property type="entry name" value="SPHINGOSINE-1-PHOSPHATE LYASE 1"/>
    <property type="match status" value="1"/>
</dbReference>
<feature type="transmembrane region" description="Helical" evidence="8">
    <location>
        <begin position="25"/>
        <end position="46"/>
    </location>
</feature>
<sequence>MAVIQENYIRKQGLKDIGIILKNTFGFFVSSTEIFFLTITVSYKLYYGNRYFNFASKDLLLLNLIFTFILYPLYRKITSTDFNLATSSFILKYVVPLKKKDSLELTTELEKMKKNLLGDIHKNGQLKKLETLFPLDELNYEPITTEELLKKLYSVLDIDLVNKETFLNEDPYSQKKALQGFLSGGIYHNDTGLIDLQSKIYKIFILGNQLHPDCFPILRYLDTFVVKQTINFYTDKDDFETKKKVCGMTTSGGTESILLACLGARNRWYYLNPVQKLLGRKPKMLLPETCHAAFFKACEYFNIDYVKIKSNRDYFRFASQFKHEISLIVSSFPNFPYGTTENLSKLNELISIYDIPWHIDCCLGSFINPFVSLSDTIGVLPNFSRLRCTSISVDTHKYGYSAKGVSVLLFKDTYSRQFAYFKQTDWNGGLYGSPTLAGSRPGALAAVAAFTMMYIGLKNYKTYGHDIIKTTLSIKKYIEEDMDEIIVDESKSVIKKPLRVIGNPEICVVAFTFNSPKENIYYLSEILSKEFGYNLSPLQNPPALHYALTRVSATTENYERFVKSLHQALVIYYKNVNSPDFSLKRDTGDTAALYGIAGSTFTRGVADRAVETFLDCLYE</sequence>
<dbReference type="InterPro" id="IPR015424">
    <property type="entry name" value="PyrdxlP-dep_Trfase"/>
</dbReference>
<evidence type="ECO:0000313" key="9">
    <source>
        <dbReference type="EMBL" id="OEJ87147.1"/>
    </source>
</evidence>
<dbReference type="AlphaFoldDB" id="A0A1E5RJT7"/>
<evidence type="ECO:0000256" key="7">
    <source>
        <dbReference type="PIRSR" id="PIRSR602129-50"/>
    </source>
</evidence>
<evidence type="ECO:0000256" key="4">
    <source>
        <dbReference type="ARBA" id="ARBA00038302"/>
    </source>
</evidence>